<organism evidence="2 3">
    <name type="scientific">Aurantiacibacter aquimixticola</name>
    <dbReference type="NCBI Taxonomy" id="1958945"/>
    <lineage>
        <taxon>Bacteria</taxon>
        <taxon>Pseudomonadati</taxon>
        <taxon>Pseudomonadota</taxon>
        <taxon>Alphaproteobacteria</taxon>
        <taxon>Sphingomonadales</taxon>
        <taxon>Erythrobacteraceae</taxon>
        <taxon>Aurantiacibacter</taxon>
    </lineage>
</organism>
<feature type="signal peptide" evidence="1">
    <location>
        <begin position="1"/>
        <end position="24"/>
    </location>
</feature>
<gene>
    <name evidence="2" type="ORF">D6201_05235</name>
</gene>
<sequence>MKRFLAIAASIALALPIAATQLGAQDASPDTPGRTDVPVLGFDPRSSQPFDTIGRVRQSVPQHQVRIERRVVIRIGPAASRARTDMLAQLPRRPMPTRFAEEDHGDCVDASSIVGVQPSGDNRLLFFTSDRQILAASLEDQCLARAFYAGFYIERSDDGRLCANRENLRSRAGASCQVENFSRLVAAAD</sequence>
<dbReference type="Proteomes" id="UP000285232">
    <property type="component" value="Unassembled WGS sequence"/>
</dbReference>
<keyword evidence="3" id="KW-1185">Reference proteome</keyword>
<dbReference type="OrthoDB" id="7596012at2"/>
<dbReference type="EMBL" id="RAHX01000001">
    <property type="protein sequence ID" value="RJY08844.1"/>
    <property type="molecule type" value="Genomic_DNA"/>
</dbReference>
<evidence type="ECO:0000313" key="2">
    <source>
        <dbReference type="EMBL" id="RJY08844.1"/>
    </source>
</evidence>
<evidence type="ECO:0000313" key="3">
    <source>
        <dbReference type="Proteomes" id="UP000285232"/>
    </source>
</evidence>
<keyword evidence="1" id="KW-0732">Signal</keyword>
<accession>A0A419RSX5</accession>
<dbReference type="AlphaFoldDB" id="A0A419RSX5"/>
<reference evidence="2 3" key="1">
    <citation type="journal article" date="2017" name="Int. J. Syst. Evol. Microbiol.">
        <title>Erythrobacter aquimixticola sp. nov., isolated from the junction between the ocean and a freshwater spring.</title>
        <authorList>
            <person name="Park S."/>
            <person name="Jung Y.T."/>
            <person name="Choi S.J."/>
            <person name="Yoon J.H."/>
        </authorList>
    </citation>
    <scope>NUCLEOTIDE SEQUENCE [LARGE SCALE GENOMIC DNA]</scope>
    <source>
        <strain evidence="2 3">JSSK-14</strain>
    </source>
</reference>
<name>A0A419RSX5_9SPHN</name>
<protein>
    <submittedName>
        <fullName evidence="2">Uncharacterized protein</fullName>
    </submittedName>
</protein>
<comment type="caution">
    <text evidence="2">The sequence shown here is derived from an EMBL/GenBank/DDBJ whole genome shotgun (WGS) entry which is preliminary data.</text>
</comment>
<dbReference type="RefSeq" id="WP_120047858.1">
    <property type="nucleotide sequence ID" value="NZ_RAHX01000001.1"/>
</dbReference>
<feature type="chain" id="PRO_5019206103" evidence="1">
    <location>
        <begin position="25"/>
        <end position="189"/>
    </location>
</feature>
<evidence type="ECO:0000256" key="1">
    <source>
        <dbReference type="SAM" id="SignalP"/>
    </source>
</evidence>
<proteinExistence type="predicted"/>